<dbReference type="RefSeq" id="WP_184337222.1">
    <property type="nucleotide sequence ID" value="NZ_JACHIG010000001.1"/>
</dbReference>
<reference evidence="1 2" key="1">
    <citation type="submission" date="2020-08" db="EMBL/GenBank/DDBJ databases">
        <title>Genomic Encyclopedia of Type Strains, Phase IV (KMG-IV): sequencing the most valuable type-strain genomes for metagenomic binning, comparative biology and taxonomic classification.</title>
        <authorList>
            <person name="Goeker M."/>
        </authorList>
    </citation>
    <scope>NUCLEOTIDE SEQUENCE [LARGE SCALE GENOMIC DNA]</scope>
    <source>
        <strain evidence="1 2">DSM 12252</strain>
    </source>
</reference>
<keyword evidence="2" id="KW-1185">Reference proteome</keyword>
<dbReference type="InterPro" id="IPR029063">
    <property type="entry name" value="SAM-dependent_MTases_sf"/>
</dbReference>
<sequence length="225" mass="25364">MTLLERVLHHFFPRAGKALAVIHTLFIKRALWESMRTGIPLDGHGQPAPWITFPALDYLSRLDFSQAHVLEYGGGQSSLWWAARAKTVTTVEGRKEWAERIRRNAPGNLSLIGPVEGLDYVESPLKGGLMFEVIVIDGFLRLECARAALPFLVEHGLLILDNSDWNAPACRWLREQGMMQIDFHGFGPVNDYTWCTSVFTRRQSAVPHRGDPWTEAVYGNLVQPA</sequence>
<evidence type="ECO:0000313" key="1">
    <source>
        <dbReference type="EMBL" id="MBB5030458.1"/>
    </source>
</evidence>
<comment type="caution">
    <text evidence="1">The sequence shown here is derived from an EMBL/GenBank/DDBJ whole genome shotgun (WGS) entry which is preliminary data.</text>
</comment>
<name>A0A7W7Y6D0_9BACT</name>
<proteinExistence type="predicted"/>
<dbReference type="EMBL" id="JACHIG010000001">
    <property type="protein sequence ID" value="MBB5030458.1"/>
    <property type="molecule type" value="Genomic_DNA"/>
</dbReference>
<protein>
    <submittedName>
        <fullName evidence="1">Uncharacterized protein</fullName>
    </submittedName>
</protein>
<dbReference type="SUPFAM" id="SSF53335">
    <property type="entry name" value="S-adenosyl-L-methionine-dependent methyltransferases"/>
    <property type="match status" value="1"/>
</dbReference>
<evidence type="ECO:0000313" key="2">
    <source>
        <dbReference type="Proteomes" id="UP000590740"/>
    </source>
</evidence>
<dbReference type="Proteomes" id="UP000590740">
    <property type="component" value="Unassembled WGS sequence"/>
</dbReference>
<gene>
    <name evidence="1" type="ORF">HNQ65_000012</name>
</gene>
<dbReference type="AlphaFoldDB" id="A0A7W7Y6D0"/>
<accession>A0A7W7Y6D0</accession>
<organism evidence="1 2">
    <name type="scientific">Prosthecobacter vanneervenii</name>
    <dbReference type="NCBI Taxonomy" id="48466"/>
    <lineage>
        <taxon>Bacteria</taxon>
        <taxon>Pseudomonadati</taxon>
        <taxon>Verrucomicrobiota</taxon>
        <taxon>Verrucomicrobiia</taxon>
        <taxon>Verrucomicrobiales</taxon>
        <taxon>Verrucomicrobiaceae</taxon>
        <taxon>Prosthecobacter</taxon>
    </lineage>
</organism>
<dbReference type="Gene3D" id="3.40.50.150">
    <property type="entry name" value="Vaccinia Virus protein VP39"/>
    <property type="match status" value="1"/>
</dbReference>